<accession>A0A8J5LHZ0</accession>
<dbReference type="PANTHER" id="PTHR13318:SF92">
    <property type="entry name" value="F-BOX_LRR-REPEAT PROTEIN 8-RELATED"/>
    <property type="match status" value="1"/>
</dbReference>
<dbReference type="CDD" id="cd22159">
    <property type="entry name" value="F-box_AtTIR1-like"/>
    <property type="match status" value="1"/>
</dbReference>
<evidence type="ECO:0000313" key="3">
    <source>
        <dbReference type="Proteomes" id="UP000734854"/>
    </source>
</evidence>
<dbReference type="SMART" id="SM00367">
    <property type="entry name" value="LRR_CC"/>
    <property type="match status" value="7"/>
</dbReference>
<dbReference type="InterPro" id="IPR006553">
    <property type="entry name" value="Leu-rich_rpt_Cys-con_subtyp"/>
</dbReference>
<reference evidence="2 3" key="1">
    <citation type="submission" date="2020-08" db="EMBL/GenBank/DDBJ databases">
        <title>Plant Genome Project.</title>
        <authorList>
            <person name="Zhang R.-G."/>
        </authorList>
    </citation>
    <scope>NUCLEOTIDE SEQUENCE [LARGE SCALE GENOMIC DNA]</scope>
    <source>
        <tissue evidence="2">Rhizome</tissue>
    </source>
</reference>
<keyword evidence="3" id="KW-1185">Reference proteome</keyword>
<comment type="caution">
    <text evidence="2">The sequence shown here is derived from an EMBL/GenBank/DDBJ whole genome shotgun (WGS) entry which is preliminary data.</text>
</comment>
<organism evidence="2 3">
    <name type="scientific">Zingiber officinale</name>
    <name type="common">Ginger</name>
    <name type="synonym">Amomum zingiber</name>
    <dbReference type="NCBI Taxonomy" id="94328"/>
    <lineage>
        <taxon>Eukaryota</taxon>
        <taxon>Viridiplantae</taxon>
        <taxon>Streptophyta</taxon>
        <taxon>Embryophyta</taxon>
        <taxon>Tracheophyta</taxon>
        <taxon>Spermatophyta</taxon>
        <taxon>Magnoliopsida</taxon>
        <taxon>Liliopsida</taxon>
        <taxon>Zingiberales</taxon>
        <taxon>Zingiberaceae</taxon>
        <taxon>Zingiber</taxon>
    </lineage>
</organism>
<sequence>MAFLFKIQPMAPLSAVKSDNWPENQPPSFRPPLRGFTPPCMGQSASSRLLTLSQSRDFTDDLPDECLALVFGSLTAADRRTCSLVCRRWLLVEASCRARLSLHARPSLLQAVPPLFARFDAVSKLSLRCSRRTASVGDEALALIASRCPRLVSLKLRSCRDITDAGLDAVARHCPDLRKLSVSSCCFGANGIDLVLRGCLLLEELSVKHLRVLHDSAAISGPIAGVTTLRTVCLKDLYNAQCFAPLIASSPKLKTLKLIRCSGDWDPLLEAMAGKVPGFAELHLERLQVSDRGLIALSARVDLEFLRLVKTPECTDAGVAAVAECSPRLRKLHVDGWKADRIGDDGLAAVARRCVGLQELVLVGVNPSIRSLELVATNCGSLERLALCGSDTVGDAEIACVAAKCTSLKKLCINGCPVSDQGMESFVSRCPNLLKVKVKRCPGVTPECAERLMASRSGQLSMNVEPVDEGPDDEQRIVAAIDEVEIQESNSGGRGIEQAVATAGVITTIWKRRCATMKMRSGLIAARRNVVAFAIRKWSSQWRTILRLVNAEYEHGR</sequence>
<dbReference type="PANTHER" id="PTHR13318">
    <property type="entry name" value="PARTNER OF PAIRED, ISOFORM B-RELATED"/>
    <property type="match status" value="1"/>
</dbReference>
<dbReference type="Pfam" id="PF12937">
    <property type="entry name" value="F-box-like"/>
    <property type="match status" value="1"/>
</dbReference>
<evidence type="ECO:0000259" key="1">
    <source>
        <dbReference type="Pfam" id="PF12937"/>
    </source>
</evidence>
<dbReference type="Pfam" id="PF13516">
    <property type="entry name" value="LRR_6"/>
    <property type="match status" value="3"/>
</dbReference>
<dbReference type="FunFam" id="3.80.10.10:FF:000449">
    <property type="entry name" value="F-box protein SKIP2"/>
    <property type="match status" value="1"/>
</dbReference>
<proteinExistence type="predicted"/>
<dbReference type="OrthoDB" id="423607at2759"/>
<gene>
    <name evidence="2" type="ORF">ZIOFF_030584</name>
</gene>
<name>A0A8J5LHZ0_ZINOF</name>
<feature type="domain" description="F-box" evidence="1">
    <location>
        <begin position="60"/>
        <end position="89"/>
    </location>
</feature>
<dbReference type="AlphaFoldDB" id="A0A8J5LHZ0"/>
<evidence type="ECO:0000313" key="2">
    <source>
        <dbReference type="EMBL" id="KAG6512473.1"/>
    </source>
</evidence>
<dbReference type="EMBL" id="JACMSC010000008">
    <property type="protein sequence ID" value="KAG6512473.1"/>
    <property type="molecule type" value="Genomic_DNA"/>
</dbReference>
<dbReference type="GO" id="GO:0019005">
    <property type="term" value="C:SCF ubiquitin ligase complex"/>
    <property type="evidence" value="ECO:0007669"/>
    <property type="project" value="TreeGrafter"/>
</dbReference>
<dbReference type="Proteomes" id="UP000734854">
    <property type="component" value="Unassembled WGS sequence"/>
</dbReference>
<dbReference type="InterPro" id="IPR001810">
    <property type="entry name" value="F-box_dom"/>
</dbReference>
<dbReference type="InterPro" id="IPR001611">
    <property type="entry name" value="Leu-rich_rpt"/>
</dbReference>
<protein>
    <recommendedName>
        <fullName evidence="1">F-box domain-containing protein</fullName>
    </recommendedName>
</protein>
<dbReference type="GO" id="GO:0031146">
    <property type="term" value="P:SCF-dependent proteasomal ubiquitin-dependent protein catabolic process"/>
    <property type="evidence" value="ECO:0007669"/>
    <property type="project" value="TreeGrafter"/>
</dbReference>